<dbReference type="Pfam" id="PF00903">
    <property type="entry name" value="Glyoxalase"/>
    <property type="match status" value="1"/>
</dbReference>
<dbReference type="RefSeq" id="WP_331265521.1">
    <property type="nucleotide sequence ID" value="NZ_BAAAZA010000024.1"/>
</dbReference>
<dbReference type="PROSITE" id="PS51819">
    <property type="entry name" value="VOC"/>
    <property type="match status" value="1"/>
</dbReference>
<feature type="domain" description="VOC" evidence="2">
    <location>
        <begin position="4"/>
        <end position="121"/>
    </location>
</feature>
<dbReference type="SUPFAM" id="SSF54593">
    <property type="entry name" value="Glyoxalase/Bleomycin resistance protein/Dihydroxybiphenyl dioxygenase"/>
    <property type="match status" value="1"/>
</dbReference>
<dbReference type="Proteomes" id="UP001501563">
    <property type="component" value="Unassembled WGS sequence"/>
</dbReference>
<keyword evidence="4" id="KW-1185">Reference proteome</keyword>
<dbReference type="EMBL" id="BAAAZA010000024">
    <property type="protein sequence ID" value="GAA3888191.1"/>
    <property type="molecule type" value="Genomic_DNA"/>
</dbReference>
<gene>
    <name evidence="3" type="ORF">GCM10022207_64570</name>
</gene>
<reference evidence="4" key="1">
    <citation type="journal article" date="2019" name="Int. J. Syst. Evol. Microbiol.">
        <title>The Global Catalogue of Microorganisms (GCM) 10K type strain sequencing project: providing services to taxonomists for standard genome sequencing and annotation.</title>
        <authorList>
            <consortium name="The Broad Institute Genomics Platform"/>
            <consortium name="The Broad Institute Genome Sequencing Center for Infectious Disease"/>
            <person name="Wu L."/>
            <person name="Ma J."/>
        </authorList>
    </citation>
    <scope>NUCLEOTIDE SEQUENCE [LARGE SCALE GENOMIC DNA]</scope>
    <source>
        <strain evidence="4">JCM 16578</strain>
    </source>
</reference>
<comment type="caution">
    <text evidence="3">The sequence shown here is derived from an EMBL/GenBank/DDBJ whole genome shotgun (WGS) entry which is preliminary data.</text>
</comment>
<proteinExistence type="predicted"/>
<evidence type="ECO:0000313" key="4">
    <source>
        <dbReference type="Proteomes" id="UP001501563"/>
    </source>
</evidence>
<evidence type="ECO:0000259" key="2">
    <source>
        <dbReference type="PROSITE" id="PS51819"/>
    </source>
</evidence>
<evidence type="ECO:0000313" key="3">
    <source>
        <dbReference type="EMBL" id="GAA3888191.1"/>
    </source>
</evidence>
<dbReference type="InterPro" id="IPR037523">
    <property type="entry name" value="VOC_core"/>
</dbReference>
<dbReference type="Gene3D" id="3.10.180.10">
    <property type="entry name" value="2,3-Dihydroxybiphenyl 1,2-Dioxygenase, domain 1"/>
    <property type="match status" value="1"/>
</dbReference>
<evidence type="ECO:0000256" key="1">
    <source>
        <dbReference type="SAM" id="MobiDB-lite"/>
    </source>
</evidence>
<organism evidence="3 4">
    <name type="scientific">Streptomyces lannensis</name>
    <dbReference type="NCBI Taxonomy" id="766498"/>
    <lineage>
        <taxon>Bacteria</taxon>
        <taxon>Bacillati</taxon>
        <taxon>Actinomycetota</taxon>
        <taxon>Actinomycetes</taxon>
        <taxon>Kitasatosporales</taxon>
        <taxon>Streptomycetaceae</taxon>
        <taxon>Streptomyces</taxon>
    </lineage>
</organism>
<dbReference type="InterPro" id="IPR029068">
    <property type="entry name" value="Glyas_Bleomycin-R_OHBP_Dase"/>
</dbReference>
<dbReference type="InterPro" id="IPR004360">
    <property type="entry name" value="Glyas_Fos-R_dOase_dom"/>
</dbReference>
<sequence length="128" mass="14156">MAVELNHTIVAAHDKTASARFLADLLGLQVEPQYGPFTPVQMPNGVTLDFMDSDDSITPQHYAFLVSEDDFDAIFGRVRDAGLTYWADPHHNRPGEINHNDGGRGAYFDDPNGHNLEILTRPYGSGED</sequence>
<name>A0ABP7KUA4_9ACTN</name>
<accession>A0ABP7KUA4</accession>
<feature type="compositionally biased region" description="Basic and acidic residues" evidence="1">
    <location>
        <begin position="89"/>
        <end position="102"/>
    </location>
</feature>
<feature type="region of interest" description="Disordered" evidence="1">
    <location>
        <begin position="89"/>
        <end position="112"/>
    </location>
</feature>
<protein>
    <submittedName>
        <fullName evidence="3">VOC family protein</fullName>
    </submittedName>
</protein>
<dbReference type="CDD" id="cd08351">
    <property type="entry name" value="ChaP_like"/>
    <property type="match status" value="1"/>
</dbReference>